<accession>A0ABV7XLF1</accession>
<comment type="caution">
    <text evidence="3">The sequence shown here is derived from an EMBL/GenBank/DDBJ whole genome shotgun (WGS) entry which is preliminary data.</text>
</comment>
<evidence type="ECO:0000256" key="2">
    <source>
        <dbReference type="SAM" id="SignalP"/>
    </source>
</evidence>
<organism evidence="3 4">
    <name type="scientific">Luteimonas soli</name>
    <dbReference type="NCBI Taxonomy" id="1648966"/>
    <lineage>
        <taxon>Bacteria</taxon>
        <taxon>Pseudomonadati</taxon>
        <taxon>Pseudomonadota</taxon>
        <taxon>Gammaproteobacteria</taxon>
        <taxon>Lysobacterales</taxon>
        <taxon>Lysobacteraceae</taxon>
        <taxon>Luteimonas</taxon>
    </lineage>
</organism>
<gene>
    <name evidence="3" type="ORF">ACFONC_06565</name>
</gene>
<evidence type="ECO:0000313" key="3">
    <source>
        <dbReference type="EMBL" id="MFC3715807.1"/>
    </source>
</evidence>
<name>A0ABV7XLF1_9GAMM</name>
<feature type="chain" id="PRO_5047381368" description="DUF1579 domain-containing protein" evidence="2">
    <location>
        <begin position="28"/>
        <end position="173"/>
    </location>
</feature>
<dbReference type="Proteomes" id="UP001595705">
    <property type="component" value="Unassembled WGS sequence"/>
</dbReference>
<evidence type="ECO:0008006" key="5">
    <source>
        <dbReference type="Google" id="ProtNLM"/>
    </source>
</evidence>
<feature type="region of interest" description="Disordered" evidence="1">
    <location>
        <begin position="82"/>
        <end position="103"/>
    </location>
</feature>
<evidence type="ECO:0000256" key="1">
    <source>
        <dbReference type="SAM" id="MobiDB-lite"/>
    </source>
</evidence>
<keyword evidence="2" id="KW-0732">Signal</keyword>
<dbReference type="RefSeq" id="WP_386742906.1">
    <property type="nucleotide sequence ID" value="NZ_JBHRYA010000003.1"/>
</dbReference>
<dbReference type="EMBL" id="JBHRYA010000003">
    <property type="protein sequence ID" value="MFC3715807.1"/>
    <property type="molecule type" value="Genomic_DNA"/>
</dbReference>
<evidence type="ECO:0000313" key="4">
    <source>
        <dbReference type="Proteomes" id="UP001595705"/>
    </source>
</evidence>
<feature type="signal peptide" evidence="2">
    <location>
        <begin position="1"/>
        <end position="27"/>
    </location>
</feature>
<protein>
    <recommendedName>
        <fullName evidence="5">DUF1579 domain-containing protein</fullName>
    </recommendedName>
</protein>
<keyword evidence="4" id="KW-1185">Reference proteome</keyword>
<reference evidence="4" key="1">
    <citation type="journal article" date="2019" name="Int. J. Syst. Evol. Microbiol.">
        <title>The Global Catalogue of Microorganisms (GCM) 10K type strain sequencing project: providing services to taxonomists for standard genome sequencing and annotation.</title>
        <authorList>
            <consortium name="The Broad Institute Genomics Platform"/>
            <consortium name="The Broad Institute Genome Sequencing Center for Infectious Disease"/>
            <person name="Wu L."/>
            <person name="Ma J."/>
        </authorList>
    </citation>
    <scope>NUCLEOTIDE SEQUENCE [LARGE SCALE GENOMIC DNA]</scope>
    <source>
        <strain evidence="4">KCTC 42441</strain>
    </source>
</reference>
<proteinExistence type="predicted"/>
<sequence>MNRMNASKPLVAAFALALAAAPSGAIAAGGHGHGRGPMHGPNPRVDRIVGTWQTEVKLFPCEGGPDIASFLALGSFHAGGTLDNTDETPVTSRGPGTGIWKNEGHGQYRARMQFMRYNADGSYDGIQDITRTLRMRHGGQQMDETVVARVLNPDGSLRVTVCGEGTNWRVGLD</sequence>